<dbReference type="Gene3D" id="1.20.1070.10">
    <property type="entry name" value="Rhodopsin 7-helix transmembrane proteins"/>
    <property type="match status" value="1"/>
</dbReference>
<keyword evidence="8" id="KW-0325">Glycoprotein</keyword>
<dbReference type="EMBL" id="RCHS01003669">
    <property type="protein sequence ID" value="RMX40262.1"/>
    <property type="molecule type" value="Genomic_DNA"/>
</dbReference>
<evidence type="ECO:0000256" key="9">
    <source>
        <dbReference type="ARBA" id="ARBA00023224"/>
    </source>
</evidence>
<dbReference type="PRINTS" id="PR00237">
    <property type="entry name" value="GPCRRHODOPSN"/>
</dbReference>
<reference evidence="13 14" key="1">
    <citation type="journal article" date="2018" name="Sci. Rep.">
        <title>Comparative analysis of the Pocillopora damicornis genome highlights role of immune system in coral evolution.</title>
        <authorList>
            <person name="Cunning R."/>
            <person name="Bay R.A."/>
            <person name="Gillette P."/>
            <person name="Baker A.C."/>
            <person name="Traylor-Knowles N."/>
        </authorList>
    </citation>
    <scope>NUCLEOTIDE SEQUENCE [LARGE SCALE GENOMIC DNA]</scope>
    <source>
        <strain evidence="13">RSMAS</strain>
        <tissue evidence="13">Whole animal</tissue>
    </source>
</reference>
<dbReference type="GO" id="GO:0004930">
    <property type="term" value="F:G protein-coupled receptor activity"/>
    <property type="evidence" value="ECO:0007669"/>
    <property type="project" value="UniProtKB-KW"/>
</dbReference>
<accession>A0A3M6TFT7</accession>
<feature type="compositionally biased region" description="Basic and acidic residues" evidence="10">
    <location>
        <begin position="611"/>
        <end position="633"/>
    </location>
</feature>
<gene>
    <name evidence="13" type="ORF">pdam_00019176</name>
</gene>
<keyword evidence="7" id="KW-0675">Receptor</keyword>
<dbReference type="GO" id="GO:0005886">
    <property type="term" value="C:plasma membrane"/>
    <property type="evidence" value="ECO:0007669"/>
    <property type="project" value="UniProtKB-SubCell"/>
</dbReference>
<evidence type="ECO:0000256" key="5">
    <source>
        <dbReference type="ARBA" id="ARBA00023040"/>
    </source>
</evidence>
<feature type="transmembrane region" description="Helical" evidence="11">
    <location>
        <begin position="12"/>
        <end position="31"/>
    </location>
</feature>
<dbReference type="SMART" id="SM01381">
    <property type="entry name" value="7TM_GPCR_Srsx"/>
    <property type="match status" value="1"/>
</dbReference>
<feature type="transmembrane region" description="Helical" evidence="11">
    <location>
        <begin position="262"/>
        <end position="281"/>
    </location>
</feature>
<feature type="compositionally biased region" description="Polar residues" evidence="10">
    <location>
        <begin position="783"/>
        <end position="792"/>
    </location>
</feature>
<proteinExistence type="predicted"/>
<dbReference type="InterPro" id="IPR008365">
    <property type="entry name" value="Prostanoid_rcpt"/>
</dbReference>
<feature type="transmembrane region" description="Helical" evidence="11">
    <location>
        <begin position="122"/>
        <end position="139"/>
    </location>
</feature>
<feature type="compositionally biased region" description="Basic and acidic residues" evidence="10">
    <location>
        <begin position="493"/>
        <end position="512"/>
    </location>
</feature>
<evidence type="ECO:0000259" key="12">
    <source>
        <dbReference type="PROSITE" id="PS50262"/>
    </source>
</evidence>
<dbReference type="Pfam" id="PF00001">
    <property type="entry name" value="7tm_1"/>
    <property type="match status" value="1"/>
</dbReference>
<feature type="region of interest" description="Disordered" evidence="10">
    <location>
        <begin position="611"/>
        <end position="636"/>
    </location>
</feature>
<keyword evidence="3 11" id="KW-0812">Transmembrane</keyword>
<feature type="transmembrane region" description="Helical" evidence="11">
    <location>
        <begin position="170"/>
        <end position="194"/>
    </location>
</feature>
<evidence type="ECO:0000256" key="1">
    <source>
        <dbReference type="ARBA" id="ARBA00004651"/>
    </source>
</evidence>
<dbReference type="STRING" id="46731.A0A3M6TFT7"/>
<protein>
    <recommendedName>
        <fullName evidence="12">G-protein coupled receptors family 1 profile domain-containing protein</fullName>
    </recommendedName>
</protein>
<evidence type="ECO:0000313" key="13">
    <source>
        <dbReference type="EMBL" id="RMX40262.1"/>
    </source>
</evidence>
<evidence type="ECO:0000256" key="10">
    <source>
        <dbReference type="SAM" id="MobiDB-lite"/>
    </source>
</evidence>
<keyword evidence="14" id="KW-1185">Reference proteome</keyword>
<evidence type="ECO:0000256" key="2">
    <source>
        <dbReference type="ARBA" id="ARBA00022475"/>
    </source>
</evidence>
<feature type="compositionally biased region" description="Polar residues" evidence="10">
    <location>
        <begin position="513"/>
        <end position="527"/>
    </location>
</feature>
<evidence type="ECO:0000313" key="14">
    <source>
        <dbReference type="Proteomes" id="UP000275408"/>
    </source>
</evidence>
<keyword evidence="2" id="KW-1003">Cell membrane</keyword>
<comment type="caution">
    <text evidence="13">The sequence shown here is derived from an EMBL/GenBank/DDBJ whole genome shotgun (WGS) entry which is preliminary data.</text>
</comment>
<sequence length="816" mass="92272">MSEIRKSEGFTLLVLEVLIIMLNTLAIIVIVRFKQKYNPDILIFTLAVADLLKALIPLNMTLVAYLRGNEMKEGSPSCMIFGWTAFTLNCGIMLVMTIMAIDRYVAMCMPFRYKEYLPKKRLIYIIIGVFLFSGAHSMLPLTGIGKMRSYSNGSFCHFDFDSTRPASMGYSIFILALGFSMLAVVIFCYTRVMYSVKGLMRRQRRMSTSTHDIDGSDKKRQQMNQMFARLMIVMMVAFCVSWLLFLIVVLQHVSGWFEIPPLAHFWSMRLAVLNSVLNPIIGAAMCKPYRRGYLFIICTCLGCCCSFRYNMKDPWKHTRRLSTCSRTSYVGDKNKPGKSPTESDKIRNVPSFTSYNDSGIDPDSNEYEGSFGYQQAEIVNTTCELDNAPATRHAKKRPRLTQKRISFKDEVELEKLAELALGETEAQNDTVGTSDSQQFSMASSVDVQRNLVITRSDDNYQGNRTERGLKNTFDETHLIAVSMGTESVIQVSSDEKQRGNRDASGSKEKLTEDTTPNSHCNNGSGTYLNGHMKSMEDKTGKNYVNSRNSFYQEQSHKHSPIHTIQVTHFGVDKNSNINTATLKSPILTDNHRSKSPSVFLPFSPRSSSFIERVRRTSAPERKLRSQSLSKDDGSLDAPLSSYIESISKKTKPKNYDSTKKQRGTDLRTGALFDIRRTKADEELSLDFSPHLGKSRSFESVLSSSDQRRLDEPEFRDLIVSPRRGRSYAVNDELSQGLCNHSYSESDLTSTSPERVFLTENPSSRGHKASHTTGAQGDAKRYQSGEQIPQNILPSPDRIYRQLSDLNKEELAEEFFC</sequence>
<keyword evidence="9" id="KW-0807">Transducer</keyword>
<evidence type="ECO:0000256" key="3">
    <source>
        <dbReference type="ARBA" id="ARBA00022692"/>
    </source>
</evidence>
<dbReference type="InterPro" id="IPR000276">
    <property type="entry name" value="GPCR_Rhodpsn"/>
</dbReference>
<dbReference type="PANTHER" id="PTHR11866">
    <property type="entry name" value="G-PROTEIN COUPLED RECEPTOR FAMILY 1 MEMBER"/>
    <property type="match status" value="1"/>
</dbReference>
<keyword evidence="4 11" id="KW-1133">Transmembrane helix</keyword>
<evidence type="ECO:0000256" key="11">
    <source>
        <dbReference type="SAM" id="Phobius"/>
    </source>
</evidence>
<name>A0A3M6TFT7_POCDA</name>
<feature type="region of interest" description="Disordered" evidence="10">
    <location>
        <begin position="489"/>
        <end position="528"/>
    </location>
</feature>
<keyword evidence="5" id="KW-0297">G-protein coupled receptor</keyword>
<dbReference type="OMA" id="NTFDETH"/>
<dbReference type="AlphaFoldDB" id="A0A3M6TFT7"/>
<keyword evidence="6 11" id="KW-0472">Membrane</keyword>
<evidence type="ECO:0000256" key="8">
    <source>
        <dbReference type="ARBA" id="ARBA00023180"/>
    </source>
</evidence>
<organism evidence="13 14">
    <name type="scientific">Pocillopora damicornis</name>
    <name type="common">Cauliflower coral</name>
    <name type="synonym">Millepora damicornis</name>
    <dbReference type="NCBI Taxonomy" id="46731"/>
    <lineage>
        <taxon>Eukaryota</taxon>
        <taxon>Metazoa</taxon>
        <taxon>Cnidaria</taxon>
        <taxon>Anthozoa</taxon>
        <taxon>Hexacorallia</taxon>
        <taxon>Scleractinia</taxon>
        <taxon>Astrocoeniina</taxon>
        <taxon>Pocilloporidae</taxon>
        <taxon>Pocillopora</taxon>
    </lineage>
</organism>
<feature type="transmembrane region" description="Helical" evidence="11">
    <location>
        <begin position="43"/>
        <end position="68"/>
    </location>
</feature>
<evidence type="ECO:0000256" key="7">
    <source>
        <dbReference type="ARBA" id="ARBA00023170"/>
    </source>
</evidence>
<feature type="domain" description="G-protein coupled receptors family 1 profile" evidence="12">
    <location>
        <begin position="22"/>
        <end position="282"/>
    </location>
</feature>
<dbReference type="PROSITE" id="PS50262">
    <property type="entry name" value="G_PROTEIN_RECEP_F1_2"/>
    <property type="match status" value="1"/>
</dbReference>
<comment type="subcellular location">
    <subcellularLocation>
        <location evidence="1">Cell membrane</location>
        <topology evidence="1">Multi-pass membrane protein</topology>
    </subcellularLocation>
</comment>
<dbReference type="CDD" id="cd00637">
    <property type="entry name" value="7tm_classA_rhodopsin-like"/>
    <property type="match status" value="1"/>
</dbReference>
<dbReference type="InterPro" id="IPR017452">
    <property type="entry name" value="GPCR_Rhodpsn_7TM"/>
</dbReference>
<feature type="region of interest" description="Disordered" evidence="10">
    <location>
        <begin position="758"/>
        <end position="792"/>
    </location>
</feature>
<dbReference type="Proteomes" id="UP000275408">
    <property type="component" value="Unassembled WGS sequence"/>
</dbReference>
<evidence type="ECO:0000256" key="4">
    <source>
        <dbReference type="ARBA" id="ARBA00022989"/>
    </source>
</evidence>
<evidence type="ECO:0000256" key="6">
    <source>
        <dbReference type="ARBA" id="ARBA00023136"/>
    </source>
</evidence>
<feature type="transmembrane region" description="Helical" evidence="11">
    <location>
        <begin position="227"/>
        <end position="250"/>
    </location>
</feature>
<feature type="transmembrane region" description="Helical" evidence="11">
    <location>
        <begin position="293"/>
        <end position="311"/>
    </location>
</feature>
<dbReference type="SUPFAM" id="SSF81321">
    <property type="entry name" value="Family A G protein-coupled receptor-like"/>
    <property type="match status" value="1"/>
</dbReference>
<feature type="transmembrane region" description="Helical" evidence="11">
    <location>
        <begin position="80"/>
        <end position="101"/>
    </location>
</feature>
<dbReference type="OrthoDB" id="5959154at2759"/>